<dbReference type="CDD" id="cd04301">
    <property type="entry name" value="NAT_SF"/>
    <property type="match status" value="1"/>
</dbReference>
<protein>
    <submittedName>
        <fullName evidence="2">GNAT family N-acetyltransferase</fullName>
    </submittedName>
</protein>
<sequence length="176" mass="20804">MQDLQIEAIQTSHPQYGFVENLLNQAFPRQERRDDQRQRELADSNPHFFPHLISENGKAIGLLTLWRLPGFTFAEHLAVDPGLRNGGYGARIMQWLKENEKKLILETELPETDLSRRRVAFYERCGFRICPKPYEQPAYHADEQPLPLHLMYYGWDSLDKDFESIRDTIYRYVYGK</sequence>
<dbReference type="Pfam" id="PF00583">
    <property type="entry name" value="Acetyltransf_1"/>
    <property type="match status" value="1"/>
</dbReference>
<accession>A0A9D9DVS3</accession>
<reference evidence="2" key="1">
    <citation type="submission" date="2020-10" db="EMBL/GenBank/DDBJ databases">
        <authorList>
            <person name="Gilroy R."/>
        </authorList>
    </citation>
    <scope>NUCLEOTIDE SEQUENCE</scope>
    <source>
        <strain evidence="2">2889</strain>
    </source>
</reference>
<proteinExistence type="predicted"/>
<dbReference type="InterPro" id="IPR000182">
    <property type="entry name" value="GNAT_dom"/>
</dbReference>
<evidence type="ECO:0000259" key="1">
    <source>
        <dbReference type="PROSITE" id="PS51186"/>
    </source>
</evidence>
<dbReference type="GO" id="GO:0016747">
    <property type="term" value="F:acyltransferase activity, transferring groups other than amino-acyl groups"/>
    <property type="evidence" value="ECO:0007669"/>
    <property type="project" value="InterPro"/>
</dbReference>
<reference evidence="2" key="2">
    <citation type="journal article" date="2021" name="PeerJ">
        <title>Extensive microbial diversity within the chicken gut microbiome revealed by metagenomics and culture.</title>
        <authorList>
            <person name="Gilroy R."/>
            <person name="Ravi A."/>
            <person name="Getino M."/>
            <person name="Pursley I."/>
            <person name="Horton D.L."/>
            <person name="Alikhan N.F."/>
            <person name="Baker D."/>
            <person name="Gharbi K."/>
            <person name="Hall N."/>
            <person name="Watson M."/>
            <person name="Adriaenssens E.M."/>
            <person name="Foster-Nyarko E."/>
            <person name="Jarju S."/>
            <person name="Secka A."/>
            <person name="Antonio M."/>
            <person name="Oren A."/>
            <person name="Chaudhuri R.R."/>
            <person name="La Ragione R."/>
            <person name="Hildebrand F."/>
            <person name="Pallen M.J."/>
        </authorList>
    </citation>
    <scope>NUCLEOTIDE SEQUENCE</scope>
    <source>
        <strain evidence="2">2889</strain>
    </source>
</reference>
<dbReference type="Proteomes" id="UP000823612">
    <property type="component" value="Unassembled WGS sequence"/>
</dbReference>
<gene>
    <name evidence="2" type="ORF">IAB08_09990</name>
</gene>
<evidence type="ECO:0000313" key="2">
    <source>
        <dbReference type="EMBL" id="MBO8433603.1"/>
    </source>
</evidence>
<evidence type="ECO:0000313" key="3">
    <source>
        <dbReference type="Proteomes" id="UP000823612"/>
    </source>
</evidence>
<dbReference type="InterPro" id="IPR016181">
    <property type="entry name" value="Acyl_CoA_acyltransferase"/>
</dbReference>
<dbReference type="Gene3D" id="3.40.630.30">
    <property type="match status" value="1"/>
</dbReference>
<dbReference type="AlphaFoldDB" id="A0A9D9DVS3"/>
<dbReference type="PROSITE" id="PS51186">
    <property type="entry name" value="GNAT"/>
    <property type="match status" value="1"/>
</dbReference>
<dbReference type="SUPFAM" id="SSF55729">
    <property type="entry name" value="Acyl-CoA N-acyltransferases (Nat)"/>
    <property type="match status" value="1"/>
</dbReference>
<dbReference type="EMBL" id="JADIMZ010000155">
    <property type="protein sequence ID" value="MBO8433603.1"/>
    <property type="molecule type" value="Genomic_DNA"/>
</dbReference>
<name>A0A9D9DVS3_9BACT</name>
<comment type="caution">
    <text evidence="2">The sequence shown here is derived from an EMBL/GenBank/DDBJ whole genome shotgun (WGS) entry which is preliminary data.</text>
</comment>
<organism evidence="2 3">
    <name type="scientific">Candidatus Pullibacteroides excrementavium</name>
    <dbReference type="NCBI Taxonomy" id="2840905"/>
    <lineage>
        <taxon>Bacteria</taxon>
        <taxon>Pseudomonadati</taxon>
        <taxon>Bacteroidota</taxon>
        <taxon>Bacteroidia</taxon>
        <taxon>Bacteroidales</taxon>
        <taxon>Candidatus Pullibacteroides</taxon>
    </lineage>
</organism>
<feature type="domain" description="N-acetyltransferase" evidence="1">
    <location>
        <begin position="4"/>
        <end position="153"/>
    </location>
</feature>